<evidence type="ECO:0000259" key="7">
    <source>
        <dbReference type="Pfam" id="PF07980"/>
    </source>
</evidence>
<evidence type="ECO:0000256" key="5">
    <source>
        <dbReference type="ARBA" id="ARBA00023237"/>
    </source>
</evidence>
<organism evidence="9 10">
    <name type="scientific">Flavivirga rizhaonensis</name>
    <dbReference type="NCBI Taxonomy" id="2559571"/>
    <lineage>
        <taxon>Bacteria</taxon>
        <taxon>Pseudomonadati</taxon>
        <taxon>Bacteroidota</taxon>
        <taxon>Flavobacteriia</taxon>
        <taxon>Flavobacteriales</taxon>
        <taxon>Flavobacteriaceae</taxon>
        <taxon>Flavivirga</taxon>
    </lineage>
</organism>
<dbReference type="Proteomes" id="UP000307602">
    <property type="component" value="Unassembled WGS sequence"/>
</dbReference>
<comment type="similarity">
    <text evidence="2">Belongs to the SusD family.</text>
</comment>
<evidence type="ECO:0000259" key="8">
    <source>
        <dbReference type="Pfam" id="PF14322"/>
    </source>
</evidence>
<accession>A0A4S1DRP7</accession>
<sequence>MKFTYIKISLVVVALLSLNSCNIDDVVPQNALEESNVIRDEASAITLLNRIYTTYRGPAGSGLRVPLLHPTVTSRLSAAGQELQYVRPDSEGVADHNILPSSNLILTIYRSEYYTINNTNFFIELVENGAANVDDTRKNELLAEARFFRGYSHFNLLRVFGQFYDTNSEFGIVGSTTPYRENETRPRNTVQENYDLIISDLQFAADNGRTNREHFYISATAARAALAKVQLYMGDYTNAAANALSVINNTDGYALATSYGDIFNTKYGPETIFAPFAGDIVEGEISISSHLNSVASPSTYFRILADDQDGVPGDGSFDNTTGYDPRYSFVFSDPAGNPKYPFAVRQAGGGNTVNMLRMAEMYLIYAEAEARRSGGVLADALDKLNDIRNRAGVPPKMLSDKATLLEDIRNEKILELFKETGESWFDFVRYDRLGDIDAAALRPTITNPGKLIFPIPQSALAGNNALVPNP</sequence>
<dbReference type="Gene3D" id="1.25.40.390">
    <property type="match status" value="1"/>
</dbReference>
<dbReference type="Pfam" id="PF14322">
    <property type="entry name" value="SusD-like_3"/>
    <property type="match status" value="1"/>
</dbReference>
<dbReference type="AlphaFoldDB" id="A0A4S1DRP7"/>
<keyword evidence="4" id="KW-0472">Membrane</keyword>
<dbReference type="InterPro" id="IPR012944">
    <property type="entry name" value="SusD_RagB_dom"/>
</dbReference>
<evidence type="ECO:0000256" key="4">
    <source>
        <dbReference type="ARBA" id="ARBA00023136"/>
    </source>
</evidence>
<feature type="domain" description="SusD-like N-terminal" evidence="8">
    <location>
        <begin position="100"/>
        <end position="231"/>
    </location>
</feature>
<dbReference type="GO" id="GO:0009279">
    <property type="term" value="C:cell outer membrane"/>
    <property type="evidence" value="ECO:0007669"/>
    <property type="project" value="UniProtKB-SubCell"/>
</dbReference>
<dbReference type="SUPFAM" id="SSF48452">
    <property type="entry name" value="TPR-like"/>
    <property type="match status" value="1"/>
</dbReference>
<gene>
    <name evidence="9" type="ORF">EM932_19050</name>
</gene>
<dbReference type="Pfam" id="PF07980">
    <property type="entry name" value="SusD_RagB"/>
    <property type="match status" value="1"/>
</dbReference>
<proteinExistence type="inferred from homology"/>
<keyword evidence="5" id="KW-0998">Cell outer membrane</keyword>
<evidence type="ECO:0000256" key="2">
    <source>
        <dbReference type="ARBA" id="ARBA00006275"/>
    </source>
</evidence>
<keyword evidence="3 6" id="KW-0732">Signal</keyword>
<evidence type="ECO:0000256" key="1">
    <source>
        <dbReference type="ARBA" id="ARBA00004442"/>
    </source>
</evidence>
<keyword evidence="10" id="KW-1185">Reference proteome</keyword>
<dbReference type="EMBL" id="SRSO01000039">
    <property type="protein sequence ID" value="TGV00559.1"/>
    <property type="molecule type" value="Genomic_DNA"/>
</dbReference>
<evidence type="ECO:0000313" key="9">
    <source>
        <dbReference type="EMBL" id="TGV00559.1"/>
    </source>
</evidence>
<comment type="caution">
    <text evidence="9">The sequence shown here is derived from an EMBL/GenBank/DDBJ whole genome shotgun (WGS) entry which is preliminary data.</text>
</comment>
<reference evidence="9 10" key="1">
    <citation type="submission" date="2019-04" db="EMBL/GenBank/DDBJ databases">
        <authorList>
            <person name="Liu A."/>
        </authorList>
    </citation>
    <scope>NUCLEOTIDE SEQUENCE [LARGE SCALE GENOMIC DNA]</scope>
    <source>
        <strain evidence="9 10">RZ03</strain>
    </source>
</reference>
<evidence type="ECO:0000256" key="6">
    <source>
        <dbReference type="SAM" id="SignalP"/>
    </source>
</evidence>
<dbReference type="InterPro" id="IPR033985">
    <property type="entry name" value="SusD-like_N"/>
</dbReference>
<protein>
    <submittedName>
        <fullName evidence="9">RagB/SusD family nutrient uptake outer membrane protein</fullName>
    </submittedName>
</protein>
<dbReference type="RefSeq" id="WP_135878802.1">
    <property type="nucleotide sequence ID" value="NZ_SRSO01000039.1"/>
</dbReference>
<comment type="subcellular location">
    <subcellularLocation>
        <location evidence="1">Cell outer membrane</location>
    </subcellularLocation>
</comment>
<feature type="chain" id="PRO_5020645279" evidence="6">
    <location>
        <begin position="24"/>
        <end position="470"/>
    </location>
</feature>
<evidence type="ECO:0000256" key="3">
    <source>
        <dbReference type="ARBA" id="ARBA00022729"/>
    </source>
</evidence>
<feature type="domain" description="RagB/SusD" evidence="7">
    <location>
        <begin position="348"/>
        <end position="445"/>
    </location>
</feature>
<dbReference type="InterPro" id="IPR011990">
    <property type="entry name" value="TPR-like_helical_dom_sf"/>
</dbReference>
<dbReference type="OrthoDB" id="5694214at2"/>
<name>A0A4S1DRP7_9FLAO</name>
<evidence type="ECO:0000313" key="10">
    <source>
        <dbReference type="Proteomes" id="UP000307602"/>
    </source>
</evidence>
<feature type="signal peptide" evidence="6">
    <location>
        <begin position="1"/>
        <end position="23"/>
    </location>
</feature>